<dbReference type="OrthoDB" id="288942at2759"/>
<dbReference type="Proteomes" id="UP000515153">
    <property type="component" value="Unplaced"/>
</dbReference>
<protein>
    <submittedName>
        <fullName evidence="3">Uncharacterized protein</fullName>
    </submittedName>
</protein>
<evidence type="ECO:0000313" key="2">
    <source>
        <dbReference type="Proteomes" id="UP000515153"/>
    </source>
</evidence>
<feature type="region of interest" description="Disordered" evidence="1">
    <location>
        <begin position="289"/>
        <end position="327"/>
    </location>
</feature>
<reference evidence="3" key="3">
    <citation type="submission" date="2025-08" db="UniProtKB">
        <authorList>
            <consortium name="RefSeq"/>
        </authorList>
    </citation>
    <scope>IDENTIFICATION</scope>
    <source>
        <strain evidence="3">NI907</strain>
    </source>
</reference>
<reference evidence="3" key="1">
    <citation type="journal article" date="2019" name="Mol. Biol. Evol.">
        <title>Blast fungal genomes show frequent chromosomal changes, gene gains and losses, and effector gene turnover.</title>
        <authorList>
            <person name="Gomez Luciano L.B."/>
            <person name="Jason Tsai I."/>
            <person name="Chuma I."/>
            <person name="Tosa Y."/>
            <person name="Chen Y.H."/>
            <person name="Li J.Y."/>
            <person name="Li M.Y."/>
            <person name="Jade Lu M.Y."/>
            <person name="Nakayashiki H."/>
            <person name="Li W.H."/>
        </authorList>
    </citation>
    <scope>NUCLEOTIDE SEQUENCE</scope>
    <source>
        <strain evidence="3">NI907</strain>
    </source>
</reference>
<feature type="compositionally biased region" description="Basic and acidic residues" evidence="1">
    <location>
        <begin position="308"/>
        <end position="321"/>
    </location>
</feature>
<evidence type="ECO:0000256" key="1">
    <source>
        <dbReference type="SAM" id="MobiDB-lite"/>
    </source>
</evidence>
<feature type="compositionally biased region" description="Low complexity" evidence="1">
    <location>
        <begin position="292"/>
        <end position="307"/>
    </location>
</feature>
<gene>
    <name evidence="3" type="ORF">PgNI_00406</name>
</gene>
<keyword evidence="2" id="KW-1185">Reference proteome</keyword>
<evidence type="ECO:0000313" key="3">
    <source>
        <dbReference type="RefSeq" id="XP_030986955.1"/>
    </source>
</evidence>
<dbReference type="AlphaFoldDB" id="A0A6P8BIC2"/>
<name>A0A6P8BIC2_PYRGI</name>
<accession>A0A6P8BIC2</accession>
<dbReference type="GeneID" id="41955401"/>
<organism evidence="2 3">
    <name type="scientific">Pyricularia grisea</name>
    <name type="common">Crabgrass-specific blast fungus</name>
    <name type="synonym">Magnaporthe grisea</name>
    <dbReference type="NCBI Taxonomy" id="148305"/>
    <lineage>
        <taxon>Eukaryota</taxon>
        <taxon>Fungi</taxon>
        <taxon>Dikarya</taxon>
        <taxon>Ascomycota</taxon>
        <taxon>Pezizomycotina</taxon>
        <taxon>Sordariomycetes</taxon>
        <taxon>Sordariomycetidae</taxon>
        <taxon>Magnaporthales</taxon>
        <taxon>Pyriculariaceae</taxon>
        <taxon>Pyricularia</taxon>
    </lineage>
</organism>
<dbReference type="KEGG" id="pgri:PgNI_00406"/>
<dbReference type="RefSeq" id="XP_030986955.1">
    <property type="nucleotide sequence ID" value="XM_031120487.1"/>
</dbReference>
<reference evidence="3" key="2">
    <citation type="submission" date="2019-10" db="EMBL/GenBank/DDBJ databases">
        <authorList>
            <consortium name="NCBI Genome Project"/>
        </authorList>
    </citation>
    <scope>NUCLEOTIDE SEQUENCE</scope>
    <source>
        <strain evidence="3">NI907</strain>
    </source>
</reference>
<sequence length="539" mass="63218">MVVVDLVKRLETWTINPQSDSPLFKKLPPELRLSIFTLALAQDWKELGNGVTLHGDYDFRLRYDHDGDPDEDIRDELENGRDDYCLFNSGHRRPTNGHMCFPEATGGVIWFKPYLSPKLLATCRRAFAEGHKLIYEAERWHKGHYASPPSLPRRLDPSYSGYDASTENGYGFYHTCPTGYWSRQRAQWEHSFKRIRMAHGLHQYYEFLRRTSYPCYWSKDGFNSKYFQLSKTQHLRISPENQQAWDGSNMGFASDFYGKTWCPLLKRTNSEFIDYNPLRNVITMGKKLLKSQEQQKQQQKQQQQQQGDRQEQIKSAPDRPEWITPHPEGLTCSYPVGSWAREFVNMPHIRTLTMDFHCDQTQRIPYEAWIEEVVIKTWRFPLNPKHHPGYHYLSAEGNPVRKLSWRGAEGHTENKCTECAAERVLCHDDADWCQSYKVVEERTLIGRGLRMYTWTVTWTRRKYDGPEVYPYNGCVEVADDDYQDEGDSDMDSEDEAKWQFYTDWCGNEWRPPAEVDSDVDSEEKAKWEYFASLMGIGGS</sequence>
<proteinExistence type="predicted"/>